<organism evidence="8 10">
    <name type="scientific">Polaribacter dokdonensis DSW-5</name>
    <dbReference type="NCBI Taxonomy" id="1300348"/>
    <lineage>
        <taxon>Bacteria</taxon>
        <taxon>Pseudomonadati</taxon>
        <taxon>Bacteroidota</taxon>
        <taxon>Flavobacteriia</taxon>
        <taxon>Flavobacteriales</taxon>
        <taxon>Flavobacteriaceae</taxon>
    </lineage>
</organism>
<gene>
    <name evidence="8" type="ORF">I602_1923</name>
    <name evidence="9" type="ORF">SAMN05444353_1692</name>
</gene>
<keyword evidence="1" id="KW-0547">Nucleotide-binding</keyword>
<feature type="compositionally biased region" description="Basic and acidic residues" evidence="5">
    <location>
        <begin position="549"/>
        <end position="561"/>
    </location>
</feature>
<dbReference type="PANTHER" id="PTHR48466:SF2">
    <property type="entry name" value="OS10G0509000 PROTEIN"/>
    <property type="match status" value="1"/>
</dbReference>
<dbReference type="EMBL" id="LGBR01000001">
    <property type="protein sequence ID" value="KOY52363.1"/>
    <property type="molecule type" value="Genomic_DNA"/>
</dbReference>
<dbReference type="NCBIfam" id="TIGR01069">
    <property type="entry name" value="mutS2"/>
    <property type="match status" value="1"/>
</dbReference>
<dbReference type="AlphaFoldDB" id="A0A0M9CH43"/>
<dbReference type="GO" id="GO:0006298">
    <property type="term" value="P:mismatch repair"/>
    <property type="evidence" value="ECO:0007669"/>
    <property type="project" value="InterPro"/>
</dbReference>
<feature type="domain" description="DNA mismatch repair protein MutS core" evidence="6">
    <location>
        <begin position="13"/>
        <end position="317"/>
    </location>
</feature>
<dbReference type="STRING" id="1300348.I602_1923"/>
<evidence type="ECO:0000256" key="1">
    <source>
        <dbReference type="ARBA" id="ARBA00022741"/>
    </source>
</evidence>
<evidence type="ECO:0000313" key="9">
    <source>
        <dbReference type="EMBL" id="SEE44123.1"/>
    </source>
</evidence>
<dbReference type="InterPro" id="IPR027417">
    <property type="entry name" value="P-loop_NTPase"/>
</dbReference>
<evidence type="ECO:0000259" key="7">
    <source>
        <dbReference type="SMART" id="SM00534"/>
    </source>
</evidence>
<feature type="domain" description="DNA mismatch repair proteins mutS family" evidence="7">
    <location>
        <begin position="336"/>
        <end position="521"/>
    </location>
</feature>
<name>A0A0M9CH43_9FLAO</name>
<accession>A0A0M9CH43</accession>
<dbReference type="InterPro" id="IPR000432">
    <property type="entry name" value="DNA_mismatch_repair_MutS_C"/>
</dbReference>
<dbReference type="GO" id="GO:0140664">
    <property type="term" value="F:ATP-dependent DNA damage sensor activity"/>
    <property type="evidence" value="ECO:0007669"/>
    <property type="project" value="InterPro"/>
</dbReference>
<dbReference type="Proteomes" id="UP000037716">
    <property type="component" value="Unassembled WGS sequence"/>
</dbReference>
<dbReference type="InterPro" id="IPR045076">
    <property type="entry name" value="MutS"/>
</dbReference>
<dbReference type="SMART" id="SM00534">
    <property type="entry name" value="MUTSac"/>
    <property type="match status" value="1"/>
</dbReference>
<dbReference type="RefSeq" id="WP_053974469.1">
    <property type="nucleotide sequence ID" value="NZ_FNUE01000002.1"/>
</dbReference>
<evidence type="ECO:0000259" key="6">
    <source>
        <dbReference type="SMART" id="SM00533"/>
    </source>
</evidence>
<proteinExistence type="predicted"/>
<dbReference type="SMART" id="SM00533">
    <property type="entry name" value="MUTSd"/>
    <property type="match status" value="1"/>
</dbReference>
<dbReference type="PATRIC" id="fig|1300348.6.peg.1922"/>
<evidence type="ECO:0000313" key="8">
    <source>
        <dbReference type="EMBL" id="KOY52363.1"/>
    </source>
</evidence>
<reference evidence="9 11" key="2">
    <citation type="submission" date="2016-10" db="EMBL/GenBank/DDBJ databases">
        <authorList>
            <person name="Varghese N."/>
            <person name="Submissions S."/>
        </authorList>
    </citation>
    <scope>NUCLEOTIDE SEQUENCE [LARGE SCALE GENOMIC DNA]</scope>
    <source>
        <strain evidence="9 11">DSW-5</strain>
    </source>
</reference>
<dbReference type="PANTHER" id="PTHR48466">
    <property type="entry name" value="OS10G0509000 PROTEIN-RELATED"/>
    <property type="match status" value="1"/>
</dbReference>
<dbReference type="SUPFAM" id="SSF52540">
    <property type="entry name" value="P-loop containing nucleoside triphosphate hydrolases"/>
    <property type="match status" value="1"/>
</dbReference>
<evidence type="ECO:0000313" key="11">
    <source>
        <dbReference type="Proteomes" id="UP000183071"/>
    </source>
</evidence>
<feature type="region of interest" description="Disordered" evidence="5">
    <location>
        <begin position="537"/>
        <end position="561"/>
    </location>
</feature>
<comment type="caution">
    <text evidence="8">The sequence shown here is derived from an EMBL/GenBank/DDBJ whole genome shotgun (WGS) entry which is preliminary data.</text>
</comment>
<evidence type="ECO:0000256" key="4">
    <source>
        <dbReference type="SAM" id="Coils"/>
    </source>
</evidence>
<dbReference type="GO" id="GO:0045910">
    <property type="term" value="P:negative regulation of DNA recombination"/>
    <property type="evidence" value="ECO:0007669"/>
    <property type="project" value="InterPro"/>
</dbReference>
<evidence type="ECO:0000256" key="3">
    <source>
        <dbReference type="ARBA" id="ARBA00023125"/>
    </source>
</evidence>
<evidence type="ECO:0000256" key="5">
    <source>
        <dbReference type="SAM" id="MobiDB-lite"/>
    </source>
</evidence>
<dbReference type="InterPro" id="IPR005747">
    <property type="entry name" value="MutS2"/>
</dbReference>
<feature type="coiled-coil region" evidence="4">
    <location>
        <begin position="638"/>
        <end position="683"/>
    </location>
</feature>
<dbReference type="PIRSF" id="PIRSF005814">
    <property type="entry name" value="MutS_YshD"/>
    <property type="match status" value="1"/>
</dbReference>
<dbReference type="GO" id="GO:0005524">
    <property type="term" value="F:ATP binding"/>
    <property type="evidence" value="ECO:0007669"/>
    <property type="project" value="UniProtKB-KW"/>
</dbReference>
<sequence length="734" mass="84052">MSKNISEKTLQDLEFSTVLQHISEFCISGLGKERVLETKPIPSRKYLFKELHLVDEYLSSFQNENRIPNHGFDNISESVKRLAIENSFIETDAFLKIAATSLTVNEQIKFFKKFQVLFPTFFKLTQSIEFTTYVDDEIKRIIDISGEVKNNASSALKQIRRDINNVRGKIGASFSSALSKAVSAGYLDDIKETIVDNQRVLAVSAMHRRKVSGSLLGSSKSGGIVYIAPQATLAYSREYQNLVYEEKQEVIKILRALADTIRPMVSLLEEYLEFLIHLDAVGAKAKYAKDMDAILPKISKNKKIFFKDAYHPILWKKNKEQKINTVSQTIHLDEQQQIIVISGPNAGGKSITLKTIGLLQIMVQSGILIPVDERSETYIFDTVLTDIGDNQSIENQLSTYSYRLKNMRYFLRKCNENTLFLIDEFGTGSDPELGGALAEIFLEEFYHKKAFGIITTHYSNLKVLANELDNVTNANMQFDERTLEPLYKLFIGQAGSSFTFEVAQKNGIPFSLINKAKKRVETEKVRLDKTISKLQKERNRLQKTSDSLESQKEKGKEHLESLQEKELRIQEKLSGFQELYDKNQKMLSIGRKINELLNKYFQTNNKKQLNTSFNKWVADEKVKYAKKNPLKPKTKSQKQKAKVVEKQIQEVIKKVEKEVLEKVVEVRKEKKIEEAKIAKAKSEYIYKLNDRVRIIDSNSVGTIDKIDRKNVTINYGVFTTKTTLNKIELVEKAK</sequence>
<keyword evidence="11" id="KW-1185">Reference proteome</keyword>
<dbReference type="InterPro" id="IPR036187">
    <property type="entry name" value="DNA_mismatch_repair_MutS_sf"/>
</dbReference>
<keyword evidence="4" id="KW-0175">Coiled coil</keyword>
<dbReference type="Pfam" id="PF00488">
    <property type="entry name" value="MutS_V"/>
    <property type="match status" value="1"/>
</dbReference>
<evidence type="ECO:0000313" key="10">
    <source>
        <dbReference type="Proteomes" id="UP000037716"/>
    </source>
</evidence>
<keyword evidence="2" id="KW-0067">ATP-binding</keyword>
<dbReference type="GO" id="GO:0004519">
    <property type="term" value="F:endonuclease activity"/>
    <property type="evidence" value="ECO:0007669"/>
    <property type="project" value="InterPro"/>
</dbReference>
<protein>
    <submittedName>
        <fullName evidence="9">DNA mismatch repair protein MutS2</fullName>
    </submittedName>
    <submittedName>
        <fullName evidence="8">DNA mismatch repair protein, MutS family</fullName>
    </submittedName>
</protein>
<dbReference type="Proteomes" id="UP000183071">
    <property type="component" value="Unassembled WGS sequence"/>
</dbReference>
<dbReference type="EMBL" id="FNUE01000002">
    <property type="protein sequence ID" value="SEE44123.1"/>
    <property type="molecule type" value="Genomic_DNA"/>
</dbReference>
<dbReference type="SUPFAM" id="SSF48334">
    <property type="entry name" value="DNA repair protein MutS, domain III"/>
    <property type="match status" value="1"/>
</dbReference>
<dbReference type="GO" id="GO:0016887">
    <property type="term" value="F:ATP hydrolysis activity"/>
    <property type="evidence" value="ECO:0007669"/>
    <property type="project" value="InterPro"/>
</dbReference>
<dbReference type="Gene3D" id="3.40.50.300">
    <property type="entry name" value="P-loop containing nucleotide triphosphate hydrolases"/>
    <property type="match status" value="1"/>
</dbReference>
<keyword evidence="3" id="KW-0238">DNA-binding</keyword>
<evidence type="ECO:0000256" key="2">
    <source>
        <dbReference type="ARBA" id="ARBA00022840"/>
    </source>
</evidence>
<dbReference type="GO" id="GO:0030983">
    <property type="term" value="F:mismatched DNA binding"/>
    <property type="evidence" value="ECO:0007669"/>
    <property type="project" value="InterPro"/>
</dbReference>
<dbReference type="InterPro" id="IPR007696">
    <property type="entry name" value="DNA_mismatch_repair_MutS_core"/>
</dbReference>
<dbReference type="OrthoDB" id="9808166at2"/>
<reference evidence="8 10" key="1">
    <citation type="submission" date="2015-07" db="EMBL/GenBank/DDBJ databases">
        <title>Genome of Polaribacter dokdonenesis DSW-5, isolated from seawater off Dokdo in Korea.</title>
        <authorList>
            <person name="Yoon K."/>
            <person name="Song J.Y."/>
            <person name="Kim J.F."/>
        </authorList>
    </citation>
    <scope>NUCLEOTIDE SEQUENCE [LARGE SCALE GENOMIC DNA]</scope>
    <source>
        <strain evidence="8 10">DSW-5</strain>
    </source>
</reference>